<gene>
    <name evidence="4" type="ORF">BDV96DRAFT_582923</name>
</gene>
<keyword evidence="2" id="KW-0472">Membrane</keyword>
<dbReference type="Pfam" id="PF00498">
    <property type="entry name" value="FHA"/>
    <property type="match status" value="1"/>
</dbReference>
<feature type="compositionally biased region" description="Polar residues" evidence="1">
    <location>
        <begin position="325"/>
        <end position="334"/>
    </location>
</feature>
<reference evidence="4" key="1">
    <citation type="journal article" date="2020" name="Stud. Mycol.">
        <title>101 Dothideomycetes genomes: a test case for predicting lifestyles and emergence of pathogens.</title>
        <authorList>
            <person name="Haridas S."/>
            <person name="Albert R."/>
            <person name="Binder M."/>
            <person name="Bloem J."/>
            <person name="Labutti K."/>
            <person name="Salamov A."/>
            <person name="Andreopoulos B."/>
            <person name="Baker S."/>
            <person name="Barry K."/>
            <person name="Bills G."/>
            <person name="Bluhm B."/>
            <person name="Cannon C."/>
            <person name="Castanera R."/>
            <person name="Culley D."/>
            <person name="Daum C."/>
            <person name="Ezra D."/>
            <person name="Gonzalez J."/>
            <person name="Henrissat B."/>
            <person name="Kuo A."/>
            <person name="Liang C."/>
            <person name="Lipzen A."/>
            <person name="Lutzoni F."/>
            <person name="Magnuson J."/>
            <person name="Mondo S."/>
            <person name="Nolan M."/>
            <person name="Ohm R."/>
            <person name="Pangilinan J."/>
            <person name="Park H.-J."/>
            <person name="Ramirez L."/>
            <person name="Alfaro M."/>
            <person name="Sun H."/>
            <person name="Tritt A."/>
            <person name="Yoshinaga Y."/>
            <person name="Zwiers L.-H."/>
            <person name="Turgeon B."/>
            <person name="Goodwin S."/>
            <person name="Spatafora J."/>
            <person name="Crous P."/>
            <person name="Grigoriev I."/>
        </authorList>
    </citation>
    <scope>NUCLEOTIDE SEQUENCE</scope>
    <source>
        <strain evidence="4">CBS 627.86</strain>
    </source>
</reference>
<keyword evidence="2" id="KW-1133">Transmembrane helix</keyword>
<dbReference type="AlphaFoldDB" id="A0A6A5YXH9"/>
<keyword evidence="5" id="KW-1185">Reference proteome</keyword>
<feature type="compositionally biased region" description="Acidic residues" evidence="1">
    <location>
        <begin position="301"/>
        <end position="311"/>
    </location>
</feature>
<feature type="compositionally biased region" description="Acidic residues" evidence="1">
    <location>
        <begin position="243"/>
        <end position="262"/>
    </location>
</feature>
<sequence length="632" mass="68642">MAASNRQSALKLLHLYSLADDPPAASIEVVLKSTGGCDDFEERRIVLAPGDTVPIGRSSKNAHKKLLPAVDNGFIDSPVISREHAVLSAASDAIITVIDKRSMHGTLVNDRRLGPEEAYELRNGDLVQFGVNVIRDQESFIAKKFVFESTMLEPSRGSFRVPDTPDDEDIDEMVADDSSSKQEVTVPRSPRVPPYGTQSNPVNLEDFEDPDADITFVEESAAVLPPISNLIPEDELIASSDEDISDDDHDEMVVDGDFESEVSNEAVHSESSLEDDGDGDSSRGDASMDESDAASSIVEVEQSDEEVEDDLDALRRLKMEAMLNHEQQTTQNGGFTPPPEEPASAQPLRAENSNSGFVHSSPPAPFFQKVLQSQPMAPSLDFYNPFEVDSWENTSWAPPVPPRPSAPPKPSVWGPPGSEFAGPSMIRHGSTHNPWYEEPPSIIYPLTTPNLHNDVLPPYLAVSNNLRSTEEQDAPAVRPRTLDSETMKELKELAGSEDSSCQDQATTSSSVPTPPATVKDGSSPAQPARRTGLSIQEITETAPQPENPPTTTSMNSLKRKAEVFDEEDEAVVKEPTPTSETQVTPIVVVQRAEVRPRKRRFVSTALSYMATGVMGGAVAVGALMFIPEGFFA</sequence>
<accession>A0A6A5YXH9</accession>
<evidence type="ECO:0000256" key="1">
    <source>
        <dbReference type="SAM" id="MobiDB-lite"/>
    </source>
</evidence>
<dbReference type="InterPro" id="IPR000253">
    <property type="entry name" value="FHA_dom"/>
</dbReference>
<feature type="domain" description="FHA" evidence="3">
    <location>
        <begin position="53"/>
        <end position="113"/>
    </location>
</feature>
<dbReference type="SMART" id="SM00240">
    <property type="entry name" value="FHA"/>
    <property type="match status" value="1"/>
</dbReference>
<dbReference type="EMBL" id="ML977336">
    <property type="protein sequence ID" value="KAF2110808.1"/>
    <property type="molecule type" value="Genomic_DNA"/>
</dbReference>
<dbReference type="Proteomes" id="UP000799770">
    <property type="component" value="Unassembled WGS sequence"/>
</dbReference>
<keyword evidence="2" id="KW-0812">Transmembrane</keyword>
<feature type="region of interest" description="Disordered" evidence="1">
    <location>
        <begin position="492"/>
        <end position="530"/>
    </location>
</feature>
<evidence type="ECO:0000313" key="5">
    <source>
        <dbReference type="Proteomes" id="UP000799770"/>
    </source>
</evidence>
<dbReference type="PANTHER" id="PTHR15715:SF37">
    <property type="entry name" value="LD47843P"/>
    <property type="match status" value="1"/>
</dbReference>
<name>A0A6A5YXH9_9PLEO</name>
<evidence type="ECO:0000259" key="3">
    <source>
        <dbReference type="PROSITE" id="PS50006"/>
    </source>
</evidence>
<proteinExistence type="predicted"/>
<feature type="compositionally biased region" description="Acidic residues" evidence="1">
    <location>
        <begin position="164"/>
        <end position="175"/>
    </location>
</feature>
<dbReference type="Gene3D" id="2.60.200.20">
    <property type="match status" value="1"/>
</dbReference>
<feature type="region of interest" description="Disordered" evidence="1">
    <location>
        <begin position="391"/>
        <end position="449"/>
    </location>
</feature>
<feature type="region of interest" description="Disordered" evidence="1">
    <location>
        <begin position="156"/>
        <end position="204"/>
    </location>
</feature>
<feature type="transmembrane region" description="Helical" evidence="2">
    <location>
        <begin position="605"/>
        <end position="626"/>
    </location>
</feature>
<feature type="region of interest" description="Disordered" evidence="1">
    <location>
        <begin position="243"/>
        <end position="361"/>
    </location>
</feature>
<protein>
    <recommendedName>
        <fullName evidence="3">FHA domain-containing protein</fullName>
    </recommendedName>
</protein>
<organism evidence="4 5">
    <name type="scientific">Lophiotrema nucula</name>
    <dbReference type="NCBI Taxonomy" id="690887"/>
    <lineage>
        <taxon>Eukaryota</taxon>
        <taxon>Fungi</taxon>
        <taxon>Dikarya</taxon>
        <taxon>Ascomycota</taxon>
        <taxon>Pezizomycotina</taxon>
        <taxon>Dothideomycetes</taxon>
        <taxon>Pleosporomycetidae</taxon>
        <taxon>Pleosporales</taxon>
        <taxon>Lophiotremataceae</taxon>
        <taxon>Lophiotrema</taxon>
    </lineage>
</organism>
<dbReference type="OrthoDB" id="4096268at2759"/>
<dbReference type="PANTHER" id="PTHR15715">
    <property type="entry name" value="CENTROSOMAL PROTEIN OF 170 KDA"/>
    <property type="match status" value="1"/>
</dbReference>
<feature type="compositionally biased region" description="Pro residues" evidence="1">
    <location>
        <begin position="398"/>
        <end position="410"/>
    </location>
</feature>
<dbReference type="InterPro" id="IPR008984">
    <property type="entry name" value="SMAD_FHA_dom_sf"/>
</dbReference>
<dbReference type="GO" id="GO:0005737">
    <property type="term" value="C:cytoplasm"/>
    <property type="evidence" value="ECO:0007669"/>
    <property type="project" value="TreeGrafter"/>
</dbReference>
<dbReference type="InterPro" id="IPR051176">
    <property type="entry name" value="Cent_Immune-Sig_Mod"/>
</dbReference>
<dbReference type="SUPFAM" id="SSF49879">
    <property type="entry name" value="SMAD/FHA domain"/>
    <property type="match status" value="1"/>
</dbReference>
<evidence type="ECO:0000313" key="4">
    <source>
        <dbReference type="EMBL" id="KAF2110808.1"/>
    </source>
</evidence>
<evidence type="ECO:0000256" key="2">
    <source>
        <dbReference type="SAM" id="Phobius"/>
    </source>
</evidence>
<dbReference type="PROSITE" id="PS50006">
    <property type="entry name" value="FHA_DOMAIN"/>
    <property type="match status" value="1"/>
</dbReference>